<comment type="similarity">
    <text evidence="1">Belongs to the Gfo/Idh/MocA family.</text>
</comment>
<feature type="domain" description="GFO/IDH/MocA-like oxidoreductase" evidence="3">
    <location>
        <begin position="150"/>
        <end position="271"/>
    </location>
</feature>
<dbReference type="Proteomes" id="UP000182235">
    <property type="component" value="Unassembled WGS sequence"/>
</dbReference>
<accession>A0A1J9PUG5</accession>
<evidence type="ECO:0000313" key="5">
    <source>
        <dbReference type="Proteomes" id="UP000182235"/>
    </source>
</evidence>
<evidence type="ECO:0000259" key="3">
    <source>
        <dbReference type="Pfam" id="PF22725"/>
    </source>
</evidence>
<dbReference type="GO" id="GO:0016491">
    <property type="term" value="F:oxidoreductase activity"/>
    <property type="evidence" value="ECO:0007669"/>
    <property type="project" value="TreeGrafter"/>
</dbReference>
<dbReference type="Pfam" id="PF01408">
    <property type="entry name" value="GFO_IDH_MocA"/>
    <property type="match status" value="1"/>
</dbReference>
<dbReference type="GO" id="GO:0000166">
    <property type="term" value="F:nucleotide binding"/>
    <property type="evidence" value="ECO:0007669"/>
    <property type="project" value="InterPro"/>
</dbReference>
<name>A0A1J9PUG5_9EURO</name>
<dbReference type="InterPro" id="IPR036291">
    <property type="entry name" value="NAD(P)-bd_dom_sf"/>
</dbReference>
<sequence>MVGIALLGAGIFAKEAHLPVLLQNDQTEILAVYSRSEKSANSVVEAVKSASEAPSTTIDVYSDENSGRGLDKLLERPDIEAVIVLLPIVVGPDVVRKCLAAGKHVLAEKPIAKDVATGRALIAEYESTYAPRNLVLSIAEQFRYDTGLVKASEIVASGQIGELRHVYARIATNMPPDSKYYKTPWRNAPEYQGGFILDAGVHFIALIRMVAGQEIVETKSLTAQFAPHLSPVDTVNAALKFSNGAQGILGMTYAAAAFIVDIVFIGSSGALTVKRSLPGTTLTVEGADLKQVSEEVFKSDGNKNQINAFVQAIAAGKCDKAASPREALADVAVVESLCSGGGVVQSHEEF</sequence>
<dbReference type="Pfam" id="PF22725">
    <property type="entry name" value="GFO_IDH_MocA_C3"/>
    <property type="match status" value="1"/>
</dbReference>
<dbReference type="AlphaFoldDB" id="A0A1J9PUG5"/>
<evidence type="ECO:0000259" key="2">
    <source>
        <dbReference type="Pfam" id="PF01408"/>
    </source>
</evidence>
<dbReference type="GO" id="GO:0005737">
    <property type="term" value="C:cytoplasm"/>
    <property type="evidence" value="ECO:0007669"/>
    <property type="project" value="TreeGrafter"/>
</dbReference>
<gene>
    <name evidence="4" type="ORF">AJ78_07729</name>
</gene>
<dbReference type="OrthoDB" id="64915at2759"/>
<dbReference type="InterPro" id="IPR055170">
    <property type="entry name" value="GFO_IDH_MocA-like_dom"/>
</dbReference>
<dbReference type="SUPFAM" id="SSF55347">
    <property type="entry name" value="Glyceraldehyde-3-phosphate dehydrogenase-like, C-terminal domain"/>
    <property type="match status" value="1"/>
</dbReference>
<comment type="caution">
    <text evidence="4">The sequence shown here is derived from an EMBL/GenBank/DDBJ whole genome shotgun (WGS) entry which is preliminary data.</text>
</comment>
<feature type="domain" description="Gfo/Idh/MocA-like oxidoreductase N-terminal" evidence="2">
    <location>
        <begin position="3"/>
        <end position="126"/>
    </location>
</feature>
<dbReference type="Gene3D" id="3.40.50.720">
    <property type="entry name" value="NAD(P)-binding Rossmann-like Domain"/>
    <property type="match status" value="1"/>
</dbReference>
<dbReference type="PANTHER" id="PTHR42840">
    <property type="entry name" value="NAD(P)-BINDING ROSSMANN-FOLD SUPERFAMILY PROTEIN-RELATED"/>
    <property type="match status" value="1"/>
</dbReference>
<dbReference type="SUPFAM" id="SSF51735">
    <property type="entry name" value="NAD(P)-binding Rossmann-fold domains"/>
    <property type="match status" value="1"/>
</dbReference>
<dbReference type="Gene3D" id="3.30.360.10">
    <property type="entry name" value="Dihydrodipicolinate Reductase, domain 2"/>
    <property type="match status" value="1"/>
</dbReference>
<dbReference type="PANTHER" id="PTHR42840:SF5">
    <property type="entry name" value="NAD(P)-BINDING ROSSMANN-FOLD SUPERFAMILY PROTEIN"/>
    <property type="match status" value="1"/>
</dbReference>
<proteinExistence type="inferred from homology"/>
<evidence type="ECO:0000256" key="1">
    <source>
        <dbReference type="ARBA" id="ARBA00010928"/>
    </source>
</evidence>
<keyword evidence="5" id="KW-1185">Reference proteome</keyword>
<dbReference type="InterPro" id="IPR000683">
    <property type="entry name" value="Gfo/Idh/MocA-like_OxRdtase_N"/>
</dbReference>
<protein>
    <recommendedName>
        <fullName evidence="6">Gfo/Idh/MocA-like oxidoreductase N-terminal domain-containing protein</fullName>
    </recommendedName>
</protein>
<dbReference type="STRING" id="1447872.A0A1J9PUG5"/>
<evidence type="ECO:0008006" key="6">
    <source>
        <dbReference type="Google" id="ProtNLM"/>
    </source>
</evidence>
<dbReference type="GO" id="GO:0006740">
    <property type="term" value="P:NADPH regeneration"/>
    <property type="evidence" value="ECO:0007669"/>
    <property type="project" value="TreeGrafter"/>
</dbReference>
<dbReference type="VEuPathDB" id="FungiDB:AJ78_07729"/>
<reference evidence="4 5" key="1">
    <citation type="submission" date="2015-07" db="EMBL/GenBank/DDBJ databases">
        <title>Emmonsia species relationships and genome sequence.</title>
        <authorList>
            <consortium name="The Broad Institute Genomics Platform"/>
            <person name="Cuomo C.A."/>
            <person name="Munoz J.F."/>
            <person name="Imamovic A."/>
            <person name="Priest M.E."/>
            <person name="Young S."/>
            <person name="Clay O.K."/>
            <person name="McEwen J.G."/>
        </authorList>
    </citation>
    <scope>NUCLEOTIDE SEQUENCE [LARGE SCALE GENOMIC DNA]</scope>
    <source>
        <strain evidence="4 5">UAMH 9510</strain>
    </source>
</reference>
<dbReference type="EMBL" id="LGRN01000535">
    <property type="protein sequence ID" value="OJD11515.1"/>
    <property type="molecule type" value="Genomic_DNA"/>
</dbReference>
<organism evidence="4 5">
    <name type="scientific">Emergomyces pasteurianus Ep9510</name>
    <dbReference type="NCBI Taxonomy" id="1447872"/>
    <lineage>
        <taxon>Eukaryota</taxon>
        <taxon>Fungi</taxon>
        <taxon>Dikarya</taxon>
        <taxon>Ascomycota</taxon>
        <taxon>Pezizomycotina</taxon>
        <taxon>Eurotiomycetes</taxon>
        <taxon>Eurotiomycetidae</taxon>
        <taxon>Onygenales</taxon>
        <taxon>Ajellomycetaceae</taxon>
        <taxon>Emergomyces</taxon>
    </lineage>
</organism>
<evidence type="ECO:0000313" key="4">
    <source>
        <dbReference type="EMBL" id="OJD11515.1"/>
    </source>
</evidence>